<comment type="cofactor">
    <cofactor evidence="1 8">
        <name>heme</name>
        <dbReference type="ChEBI" id="CHEBI:30413"/>
    </cofactor>
</comment>
<evidence type="ECO:0000256" key="4">
    <source>
        <dbReference type="ARBA" id="ARBA00022723"/>
    </source>
</evidence>
<accession>A0A0C3CYJ1</accession>
<evidence type="ECO:0000256" key="3">
    <source>
        <dbReference type="ARBA" id="ARBA00022617"/>
    </source>
</evidence>
<dbReference type="AlphaFoldDB" id="A0A0C3CYJ1"/>
<dbReference type="HOGENOM" id="CLU_001570_14_11_1"/>
<dbReference type="PRINTS" id="PR00385">
    <property type="entry name" value="P450"/>
</dbReference>
<keyword evidence="10" id="KW-0812">Transmembrane</keyword>
<dbReference type="CDD" id="cd11058">
    <property type="entry name" value="CYP60B-like"/>
    <property type="match status" value="1"/>
</dbReference>
<evidence type="ECO:0000256" key="6">
    <source>
        <dbReference type="ARBA" id="ARBA00023004"/>
    </source>
</evidence>
<dbReference type="STRING" id="913774.A0A0C3CYJ1"/>
<dbReference type="FunFam" id="1.10.630.10:FF:000047">
    <property type="entry name" value="Cytochrome P450 monooxygenase"/>
    <property type="match status" value="1"/>
</dbReference>
<proteinExistence type="inferred from homology"/>
<keyword evidence="5 9" id="KW-0560">Oxidoreductase</keyword>
<dbReference type="GO" id="GO:0009403">
    <property type="term" value="P:toxin biosynthetic process"/>
    <property type="evidence" value="ECO:0007669"/>
    <property type="project" value="UniProtKB-ARBA"/>
</dbReference>
<evidence type="ECO:0000313" key="12">
    <source>
        <dbReference type="Proteomes" id="UP000054321"/>
    </source>
</evidence>
<evidence type="ECO:0000256" key="2">
    <source>
        <dbReference type="ARBA" id="ARBA00010617"/>
    </source>
</evidence>
<dbReference type="Proteomes" id="UP000054321">
    <property type="component" value="Unassembled WGS sequence"/>
</dbReference>
<keyword evidence="10" id="KW-0472">Membrane</keyword>
<evidence type="ECO:0000256" key="1">
    <source>
        <dbReference type="ARBA" id="ARBA00001971"/>
    </source>
</evidence>
<dbReference type="InterPro" id="IPR001128">
    <property type="entry name" value="Cyt_P450"/>
</dbReference>
<dbReference type="InterPro" id="IPR017972">
    <property type="entry name" value="Cyt_P450_CS"/>
</dbReference>
<gene>
    <name evidence="11" type="ORF">OIDMADRAFT_45677</name>
</gene>
<reference evidence="11 12" key="1">
    <citation type="submission" date="2014-04" db="EMBL/GenBank/DDBJ databases">
        <authorList>
            <consortium name="DOE Joint Genome Institute"/>
            <person name="Kuo A."/>
            <person name="Martino E."/>
            <person name="Perotto S."/>
            <person name="Kohler A."/>
            <person name="Nagy L.G."/>
            <person name="Floudas D."/>
            <person name="Copeland A."/>
            <person name="Barry K.W."/>
            <person name="Cichocki N."/>
            <person name="Veneault-Fourrey C."/>
            <person name="LaButti K."/>
            <person name="Lindquist E.A."/>
            <person name="Lipzen A."/>
            <person name="Lundell T."/>
            <person name="Morin E."/>
            <person name="Murat C."/>
            <person name="Sun H."/>
            <person name="Tunlid A."/>
            <person name="Henrissat B."/>
            <person name="Grigoriev I.V."/>
            <person name="Hibbett D.S."/>
            <person name="Martin F."/>
            <person name="Nordberg H.P."/>
            <person name="Cantor M.N."/>
            <person name="Hua S.X."/>
        </authorList>
    </citation>
    <scope>NUCLEOTIDE SEQUENCE [LARGE SCALE GENOMIC DNA]</scope>
    <source>
        <strain evidence="11 12">Zn</strain>
    </source>
</reference>
<evidence type="ECO:0008006" key="13">
    <source>
        <dbReference type="Google" id="ProtNLM"/>
    </source>
</evidence>
<dbReference type="PROSITE" id="PS00086">
    <property type="entry name" value="CYTOCHROME_P450"/>
    <property type="match status" value="1"/>
</dbReference>
<dbReference type="Pfam" id="PF00067">
    <property type="entry name" value="p450"/>
    <property type="match status" value="1"/>
</dbReference>
<keyword evidence="12" id="KW-1185">Reference proteome</keyword>
<keyword evidence="7 9" id="KW-0503">Monooxygenase</keyword>
<dbReference type="GO" id="GO:0016705">
    <property type="term" value="F:oxidoreductase activity, acting on paired donors, with incorporation or reduction of molecular oxygen"/>
    <property type="evidence" value="ECO:0007669"/>
    <property type="project" value="InterPro"/>
</dbReference>
<dbReference type="InParanoid" id="A0A0C3CYJ1"/>
<evidence type="ECO:0000256" key="8">
    <source>
        <dbReference type="PIRSR" id="PIRSR602401-1"/>
    </source>
</evidence>
<dbReference type="OrthoDB" id="1470350at2759"/>
<keyword evidence="3 8" id="KW-0349">Heme</keyword>
<dbReference type="PANTHER" id="PTHR24305">
    <property type="entry name" value="CYTOCHROME P450"/>
    <property type="match status" value="1"/>
</dbReference>
<keyword evidence="6 8" id="KW-0408">Iron</keyword>
<keyword evidence="10" id="KW-1133">Transmembrane helix</keyword>
<dbReference type="SUPFAM" id="SSF48264">
    <property type="entry name" value="Cytochrome P450"/>
    <property type="match status" value="1"/>
</dbReference>
<comment type="similarity">
    <text evidence="2 9">Belongs to the cytochrome P450 family.</text>
</comment>
<organism evidence="11 12">
    <name type="scientific">Oidiodendron maius (strain Zn)</name>
    <dbReference type="NCBI Taxonomy" id="913774"/>
    <lineage>
        <taxon>Eukaryota</taxon>
        <taxon>Fungi</taxon>
        <taxon>Dikarya</taxon>
        <taxon>Ascomycota</taxon>
        <taxon>Pezizomycotina</taxon>
        <taxon>Leotiomycetes</taxon>
        <taxon>Leotiomycetes incertae sedis</taxon>
        <taxon>Myxotrichaceae</taxon>
        <taxon>Oidiodendron</taxon>
    </lineage>
</organism>
<dbReference type="InterPro" id="IPR002401">
    <property type="entry name" value="Cyt_P450_E_grp-I"/>
</dbReference>
<dbReference type="GO" id="GO:0005506">
    <property type="term" value="F:iron ion binding"/>
    <property type="evidence" value="ECO:0007669"/>
    <property type="project" value="InterPro"/>
</dbReference>
<dbReference type="PRINTS" id="PR00463">
    <property type="entry name" value="EP450I"/>
</dbReference>
<evidence type="ECO:0000256" key="7">
    <source>
        <dbReference type="ARBA" id="ARBA00023033"/>
    </source>
</evidence>
<protein>
    <recommendedName>
        <fullName evidence="13">Cytochrome P450 monooxygenase</fullName>
    </recommendedName>
</protein>
<feature type="binding site" description="axial binding residue" evidence="8">
    <location>
        <position position="446"/>
    </location>
    <ligand>
        <name>heme</name>
        <dbReference type="ChEBI" id="CHEBI:30413"/>
    </ligand>
    <ligandPart>
        <name>Fe</name>
        <dbReference type="ChEBI" id="CHEBI:18248"/>
    </ligandPart>
</feature>
<dbReference type="EMBL" id="KN832889">
    <property type="protein sequence ID" value="KIM94742.1"/>
    <property type="molecule type" value="Genomic_DNA"/>
</dbReference>
<feature type="transmembrane region" description="Helical" evidence="10">
    <location>
        <begin position="7"/>
        <end position="29"/>
    </location>
</feature>
<evidence type="ECO:0000256" key="9">
    <source>
        <dbReference type="RuleBase" id="RU000461"/>
    </source>
</evidence>
<evidence type="ECO:0000313" key="11">
    <source>
        <dbReference type="EMBL" id="KIM94742.1"/>
    </source>
</evidence>
<evidence type="ECO:0000256" key="5">
    <source>
        <dbReference type="ARBA" id="ARBA00023002"/>
    </source>
</evidence>
<dbReference type="InterPro" id="IPR050121">
    <property type="entry name" value="Cytochrome_P450_monoxygenase"/>
</dbReference>
<dbReference type="Gene3D" id="1.10.630.10">
    <property type="entry name" value="Cytochrome P450"/>
    <property type="match status" value="1"/>
</dbReference>
<dbReference type="GO" id="GO:0020037">
    <property type="term" value="F:heme binding"/>
    <property type="evidence" value="ECO:0007669"/>
    <property type="project" value="InterPro"/>
</dbReference>
<name>A0A0C3CYJ1_OIDMZ</name>
<reference evidence="12" key="2">
    <citation type="submission" date="2015-01" db="EMBL/GenBank/DDBJ databases">
        <title>Evolutionary Origins and Diversification of the Mycorrhizal Mutualists.</title>
        <authorList>
            <consortium name="DOE Joint Genome Institute"/>
            <consortium name="Mycorrhizal Genomics Consortium"/>
            <person name="Kohler A."/>
            <person name="Kuo A."/>
            <person name="Nagy L.G."/>
            <person name="Floudas D."/>
            <person name="Copeland A."/>
            <person name="Barry K.W."/>
            <person name="Cichocki N."/>
            <person name="Veneault-Fourrey C."/>
            <person name="LaButti K."/>
            <person name="Lindquist E.A."/>
            <person name="Lipzen A."/>
            <person name="Lundell T."/>
            <person name="Morin E."/>
            <person name="Murat C."/>
            <person name="Riley R."/>
            <person name="Ohm R."/>
            <person name="Sun H."/>
            <person name="Tunlid A."/>
            <person name="Henrissat B."/>
            <person name="Grigoriev I.V."/>
            <person name="Hibbett D.S."/>
            <person name="Martin F."/>
        </authorList>
    </citation>
    <scope>NUCLEOTIDE SEQUENCE [LARGE SCALE GENOMIC DNA]</scope>
    <source>
        <strain evidence="12">Zn</strain>
    </source>
</reference>
<evidence type="ECO:0000256" key="10">
    <source>
        <dbReference type="SAM" id="Phobius"/>
    </source>
</evidence>
<dbReference type="PANTHER" id="PTHR24305:SF210">
    <property type="entry name" value="CYTOCHROME P450 MONOOXYGENASE ASQL-RELATED"/>
    <property type="match status" value="1"/>
</dbReference>
<dbReference type="InterPro" id="IPR036396">
    <property type="entry name" value="Cyt_P450_sf"/>
</dbReference>
<keyword evidence="4 8" id="KW-0479">Metal-binding</keyword>
<sequence length="506" mass="58157">MDQHIDNVSLSIVICAVLPILFLLGRSIYNVYFHPLAAVPGPRLYAISSAPYLYRVASGKWPFILKGLHDKYGPVVRFGPNDASFITPNSWKDIYGHRNSGQPNFDKDLRIYRQRKTGAPNILVANDTDHSRFRRLLSHGFSEKALRGQEGVMKRYIDKLITKMHECARVKSGVMDMVKWYNFTTFDLIGDLAFGESFGCLDSGGYHPWVAMIFDGFRLSAYVLTVKYYPWLERPVMWFIPRSLKEKQQQNLSLSFEKVGKRVASGNSEREDFISYILRHQDDEKFAMTPHELGENSSILIVAGSETTATLLSGTTYLILQDSRIYQRLIREIRSTFQKEEDINLSSVGNLSYLIAVFSEAFRMYPPVPTGLPRKVPAGGKSLSGYYFPENTSVSVPNWAAYQSSENFYLPQQFIPERWLADERDARFLNDAREVVQPFSYGPRNCLGKNLAYAEMRLILARVLWNFDLEIDADSLEWYHTQYIFSFWQKPALNVRLVPQAQISRE</sequence>
<dbReference type="GO" id="GO:0004497">
    <property type="term" value="F:monooxygenase activity"/>
    <property type="evidence" value="ECO:0007669"/>
    <property type="project" value="UniProtKB-KW"/>
</dbReference>